<evidence type="ECO:0000256" key="5">
    <source>
        <dbReference type="ARBA" id="ARBA00022692"/>
    </source>
</evidence>
<dbReference type="PANTHER" id="PTHR32063:SF19">
    <property type="entry name" value="CATION EFFLUX SYSTEM PROTEIN CUSA"/>
    <property type="match status" value="1"/>
</dbReference>
<feature type="transmembrane region" description="Helical" evidence="8">
    <location>
        <begin position="367"/>
        <end position="387"/>
    </location>
</feature>
<feature type="transmembrane region" description="Helical" evidence="8">
    <location>
        <begin position="341"/>
        <end position="360"/>
    </location>
</feature>
<feature type="transmembrane region" description="Helical" evidence="8">
    <location>
        <begin position="483"/>
        <end position="504"/>
    </location>
</feature>
<dbReference type="SUPFAM" id="SSF82714">
    <property type="entry name" value="Multidrug efflux transporter AcrB TolC docking domain, DN and DC subdomains"/>
    <property type="match status" value="2"/>
</dbReference>
<evidence type="ECO:0000256" key="4">
    <source>
        <dbReference type="ARBA" id="ARBA00022475"/>
    </source>
</evidence>
<feature type="transmembrane region" description="Helical" evidence="8">
    <location>
        <begin position="393"/>
        <end position="414"/>
    </location>
</feature>
<gene>
    <name evidence="9" type="ORF">HELGO_WM5502</name>
</gene>
<dbReference type="InterPro" id="IPR004763">
    <property type="entry name" value="CusA-like"/>
</dbReference>
<dbReference type="InterPro" id="IPR001036">
    <property type="entry name" value="Acrflvin-R"/>
</dbReference>
<dbReference type="InterPro" id="IPR027463">
    <property type="entry name" value="AcrB_DN_DC_subdom"/>
</dbReference>
<comment type="subcellular location">
    <subcellularLocation>
        <location evidence="1">Cell membrane</location>
        <topology evidence="1">Multi-pass membrane protein</topology>
    </subcellularLocation>
</comment>
<keyword evidence="4" id="KW-1003">Cell membrane</keyword>
<keyword evidence="7 8" id="KW-0472">Membrane</keyword>
<accession>A0A6S6TDY0</accession>
<reference evidence="9" key="1">
    <citation type="submission" date="2020-01" db="EMBL/GenBank/DDBJ databases">
        <authorList>
            <person name="Meier V. D."/>
            <person name="Meier V D."/>
        </authorList>
    </citation>
    <scope>NUCLEOTIDE SEQUENCE</scope>
    <source>
        <strain evidence="9">HLG_WM_MAG_05</strain>
    </source>
</reference>
<sequence length="1037" mass="116165">MSLTEKSKMIENIINFSWRNRFLVMATTILLLLGSFWAIKNTPLDALPDLTPPQIIVSVKWQGQSPQLIEDQIIYPLTNALMSVAGAKTVRAFSSFENALVYVIFEEGHDIYFSRDRVAEKINELLPTIPKSAQIKMGPDATGIGWVYEYALTSKTKDLSELYDLQEYYYKYALLGINGVSEVATVGGFEKNYQITINEQKLVEQGLTIQEVTKAIKANNEDRGGRIILENGYEQIVQANGYAKNAEDLADIVINNHYHGKPLKISDVATVDMVPSYRRGMVDLNGEGEVVGGIVVVRYKENAYAVIQEIKEKLEKVKLADVDLITTYDRSDLITKAIKTLTTTLLEESVVVLVIVLMFLLHFRSALVIIITLPLTIAITFLLMKWAGVESNIMSLGGIAIAIGAMIDASIVMVENVHKKLQANGGENLKGEARTKIILDAAKQVGRPIFFALILIVVSFLPIFALSGQEGALFKPLAYTKTFAMLTGAIISITLVPILMVYLVRGKILDERRNWLNRFFIWLYSPLLKGVLWLRFVMPVVLIGVIAYGVWLYQQQKWEFMPPLNEQTYMYMPVTPYGIGIDMAKELTQKTDKIIKENFPEVETVFGKAGRADTATDPAPLSMIETIITFKPESEWREGMTYEKLMNEMEEKLQIKGLTNSWTYPIRGRIDMLLSGIRTPLGIKLYGDSNEELAIQAQKIEQRLKNYGGTQSVFADKANAGYYLNIDLNDEKIAEYGITKNLILDTISNGVGGMQVATLYDGIKRYPISVRYEQSKRSDLTSIGSIRIKTPYGYTPLETFAHLYYEEAPSVLKSEKGKKVIFIYITPNQGTTSQVYKKEGMKLLEGLEFPTGYYYEWAGESEYLESAMERLNFIVPITLFITFILIYLGLNSIQNALIVFFTLPFAAVGGIIYLDMLDFNFSIAVVVGFLSLIGVAAETAIVMIIYLEEAVQKVVKRTKENLKEAIYEGAVLRVRPKLMTVFSILGGLLPIMYIDGVGSEVMQRIAAPMIGGVVSSAVLTLFVIPAVYYVVLKKEKV</sequence>
<dbReference type="PANTHER" id="PTHR32063">
    <property type="match status" value="1"/>
</dbReference>
<keyword evidence="6 8" id="KW-1133">Transmembrane helix</keyword>
<dbReference type="Gene3D" id="3.30.70.1440">
    <property type="entry name" value="Multidrug efflux transporter AcrB pore domain"/>
    <property type="match status" value="1"/>
</dbReference>
<evidence type="ECO:0000313" key="9">
    <source>
        <dbReference type="EMBL" id="CAA6821411.1"/>
    </source>
</evidence>
<keyword evidence="3" id="KW-0813">Transport</keyword>
<feature type="transmembrane region" description="Helical" evidence="8">
    <location>
        <begin position="978"/>
        <end position="994"/>
    </location>
</feature>
<dbReference type="Gene3D" id="1.20.1640.10">
    <property type="entry name" value="Multidrug efflux transporter AcrB transmembrane domain"/>
    <property type="match status" value="2"/>
</dbReference>
<keyword evidence="5 8" id="KW-0812">Transmembrane</keyword>
<dbReference type="PRINTS" id="PR00702">
    <property type="entry name" value="ACRIFLAVINRP"/>
</dbReference>
<organism evidence="9">
    <name type="scientific">uncultured Sulfurovum sp</name>
    <dbReference type="NCBI Taxonomy" id="269237"/>
    <lineage>
        <taxon>Bacteria</taxon>
        <taxon>Pseudomonadati</taxon>
        <taxon>Campylobacterota</taxon>
        <taxon>Epsilonproteobacteria</taxon>
        <taxon>Campylobacterales</taxon>
        <taxon>Sulfurovaceae</taxon>
        <taxon>Sulfurovum</taxon>
        <taxon>environmental samples</taxon>
    </lineage>
</organism>
<dbReference type="SUPFAM" id="SSF82693">
    <property type="entry name" value="Multidrug efflux transporter AcrB pore domain, PN1, PN2, PC1 and PC2 subdomains"/>
    <property type="match status" value="2"/>
</dbReference>
<feature type="transmembrane region" description="Helical" evidence="8">
    <location>
        <begin position="920"/>
        <end position="947"/>
    </location>
</feature>
<feature type="transmembrane region" description="Helical" evidence="8">
    <location>
        <begin position="1006"/>
        <end position="1031"/>
    </location>
</feature>
<evidence type="ECO:0000256" key="1">
    <source>
        <dbReference type="ARBA" id="ARBA00004651"/>
    </source>
</evidence>
<dbReference type="Gene3D" id="3.30.70.1320">
    <property type="entry name" value="Multidrug efflux transporter AcrB pore domain like"/>
    <property type="match status" value="1"/>
</dbReference>
<evidence type="ECO:0000256" key="8">
    <source>
        <dbReference type="SAM" id="Phobius"/>
    </source>
</evidence>
<evidence type="ECO:0000256" key="7">
    <source>
        <dbReference type="ARBA" id="ARBA00023136"/>
    </source>
</evidence>
<protein>
    <submittedName>
        <fullName evidence="9">Cobalt-zinc-cadmium resistance protein CzcA Cation efflux system protein CusA</fullName>
    </submittedName>
</protein>
<dbReference type="Pfam" id="PF00873">
    <property type="entry name" value="ACR_tran"/>
    <property type="match status" value="1"/>
</dbReference>
<proteinExistence type="inferred from homology"/>
<dbReference type="EMBL" id="CACVAU010000063">
    <property type="protein sequence ID" value="CAA6821411.1"/>
    <property type="molecule type" value="Genomic_DNA"/>
</dbReference>
<comment type="similarity">
    <text evidence="2">Belongs to the resistance-nodulation-cell division (RND) (TC 2.A.6) family.</text>
</comment>
<evidence type="ECO:0000256" key="2">
    <source>
        <dbReference type="ARBA" id="ARBA00010942"/>
    </source>
</evidence>
<dbReference type="NCBIfam" id="TIGR00914">
    <property type="entry name" value="2A0601"/>
    <property type="match status" value="1"/>
</dbReference>
<dbReference type="SUPFAM" id="SSF82866">
    <property type="entry name" value="Multidrug efflux transporter AcrB transmembrane domain"/>
    <property type="match status" value="2"/>
</dbReference>
<evidence type="ECO:0000256" key="3">
    <source>
        <dbReference type="ARBA" id="ARBA00022448"/>
    </source>
</evidence>
<dbReference type="Gene3D" id="3.30.70.1430">
    <property type="entry name" value="Multidrug efflux transporter AcrB pore domain"/>
    <property type="match status" value="2"/>
</dbReference>
<dbReference type="Gene3D" id="3.30.2090.10">
    <property type="entry name" value="Multidrug efflux transporter AcrB TolC docking domain, DN and DC subdomains"/>
    <property type="match status" value="2"/>
</dbReference>
<dbReference type="AlphaFoldDB" id="A0A6S6TDY0"/>
<feature type="transmembrane region" description="Helical" evidence="8">
    <location>
        <begin position="871"/>
        <end position="890"/>
    </location>
</feature>
<dbReference type="GO" id="GO:0005886">
    <property type="term" value="C:plasma membrane"/>
    <property type="evidence" value="ECO:0007669"/>
    <property type="project" value="UniProtKB-SubCell"/>
</dbReference>
<dbReference type="GO" id="GO:0042910">
    <property type="term" value="F:xenobiotic transmembrane transporter activity"/>
    <property type="evidence" value="ECO:0007669"/>
    <property type="project" value="TreeGrafter"/>
</dbReference>
<feature type="transmembrane region" description="Helical" evidence="8">
    <location>
        <begin position="449"/>
        <end position="468"/>
    </location>
</feature>
<feature type="transmembrane region" description="Helical" evidence="8">
    <location>
        <begin position="897"/>
        <end position="914"/>
    </location>
</feature>
<name>A0A6S6TDY0_9BACT</name>
<feature type="transmembrane region" description="Helical" evidence="8">
    <location>
        <begin position="532"/>
        <end position="553"/>
    </location>
</feature>
<evidence type="ECO:0000256" key="6">
    <source>
        <dbReference type="ARBA" id="ARBA00022989"/>
    </source>
</evidence>
<dbReference type="GO" id="GO:0008324">
    <property type="term" value="F:monoatomic cation transmembrane transporter activity"/>
    <property type="evidence" value="ECO:0007669"/>
    <property type="project" value="InterPro"/>
</dbReference>